<dbReference type="Gene3D" id="3.10.180.10">
    <property type="entry name" value="2,3-Dihydroxybiphenyl 1,2-Dioxygenase, domain 1"/>
    <property type="match status" value="1"/>
</dbReference>
<organism evidence="2 3">
    <name type="scientific">Microbacterium dextranolyticum</name>
    <dbReference type="NCBI Taxonomy" id="36806"/>
    <lineage>
        <taxon>Bacteria</taxon>
        <taxon>Bacillati</taxon>
        <taxon>Actinomycetota</taxon>
        <taxon>Actinomycetes</taxon>
        <taxon>Micrococcales</taxon>
        <taxon>Microbacteriaceae</taxon>
        <taxon>Microbacterium</taxon>
    </lineage>
</organism>
<dbReference type="AlphaFoldDB" id="A0A9W6HJJ1"/>
<dbReference type="InterPro" id="IPR029068">
    <property type="entry name" value="Glyas_Bleomycin-R_OHBP_Dase"/>
</dbReference>
<name>A0A9W6HJJ1_9MICO</name>
<dbReference type="InterPro" id="IPR004360">
    <property type="entry name" value="Glyas_Fos-R_dOase_dom"/>
</dbReference>
<dbReference type="PANTHER" id="PTHR36503:SF2">
    <property type="entry name" value="BLR2408 PROTEIN"/>
    <property type="match status" value="1"/>
</dbReference>
<comment type="caution">
    <text evidence="2">The sequence shown here is derived from an EMBL/GenBank/DDBJ whole genome shotgun (WGS) entry which is preliminary data.</text>
</comment>
<reference evidence="2" key="1">
    <citation type="journal article" date="2014" name="Int. J. Syst. Evol. Microbiol.">
        <title>Complete genome sequence of Corynebacterium casei LMG S-19264T (=DSM 44701T), isolated from a smear-ripened cheese.</title>
        <authorList>
            <consortium name="US DOE Joint Genome Institute (JGI-PGF)"/>
            <person name="Walter F."/>
            <person name="Albersmeier A."/>
            <person name="Kalinowski J."/>
            <person name="Ruckert C."/>
        </authorList>
    </citation>
    <scope>NUCLEOTIDE SEQUENCE</scope>
    <source>
        <strain evidence="2">VKM Ac-1940</strain>
    </source>
</reference>
<protein>
    <submittedName>
        <fullName evidence="2">Glyoxalase</fullName>
    </submittedName>
</protein>
<reference evidence="2" key="2">
    <citation type="submission" date="2023-01" db="EMBL/GenBank/DDBJ databases">
        <authorList>
            <person name="Sun Q."/>
            <person name="Evtushenko L."/>
        </authorList>
    </citation>
    <scope>NUCLEOTIDE SEQUENCE</scope>
    <source>
        <strain evidence="2">VKM Ac-1940</strain>
    </source>
</reference>
<dbReference type="PROSITE" id="PS51819">
    <property type="entry name" value="VOC"/>
    <property type="match status" value="1"/>
</dbReference>
<dbReference type="InterPro" id="IPR037523">
    <property type="entry name" value="VOC_core"/>
</dbReference>
<dbReference type="RefSeq" id="WP_204962629.1">
    <property type="nucleotide sequence ID" value="NZ_BAAAUR010000002.1"/>
</dbReference>
<keyword evidence="3" id="KW-1185">Reference proteome</keyword>
<evidence type="ECO:0000313" key="3">
    <source>
        <dbReference type="Proteomes" id="UP001142291"/>
    </source>
</evidence>
<evidence type="ECO:0000313" key="2">
    <source>
        <dbReference type="EMBL" id="GLJ94133.1"/>
    </source>
</evidence>
<proteinExistence type="predicted"/>
<dbReference type="Pfam" id="PF00903">
    <property type="entry name" value="Glyoxalase"/>
    <property type="match status" value="1"/>
</dbReference>
<gene>
    <name evidence="2" type="ORF">GCM10017591_01940</name>
</gene>
<dbReference type="EMBL" id="BSER01000001">
    <property type="protein sequence ID" value="GLJ94133.1"/>
    <property type="molecule type" value="Genomic_DNA"/>
</dbReference>
<dbReference type="SUPFAM" id="SSF54593">
    <property type="entry name" value="Glyoxalase/Bleomycin resistance protein/Dihydroxybiphenyl dioxygenase"/>
    <property type="match status" value="1"/>
</dbReference>
<dbReference type="PANTHER" id="PTHR36503">
    <property type="entry name" value="BLR2520 PROTEIN"/>
    <property type="match status" value="1"/>
</dbReference>
<accession>A0A9W6HJJ1</accession>
<feature type="domain" description="VOC" evidence="1">
    <location>
        <begin position="2"/>
        <end position="127"/>
    </location>
</feature>
<evidence type="ECO:0000259" key="1">
    <source>
        <dbReference type="PROSITE" id="PS51819"/>
    </source>
</evidence>
<sequence>MPTLFINMPVTDLDRSKAFWEALGFEINPAFTDHNAACVVIEKDHSYAMIVTREFYQTFTDLPLGDPAKNPTSGTSIFLDSRADVDAAVERGLAAGGTEAQPPSDYGFMYQRNVTDPDGNIIDFGWMDPIAAEQGPAAYLESSGADPHAESGD</sequence>
<dbReference type="Proteomes" id="UP001142291">
    <property type="component" value="Unassembled WGS sequence"/>
</dbReference>